<feature type="transmembrane region" description="Helical" evidence="1">
    <location>
        <begin position="177"/>
        <end position="196"/>
    </location>
</feature>
<sequence length="226" mass="26699">MAHLLIRRWFFKFYGKRQFSSKGRNHYESLEINSKATQGEIKKAYYKLSKQYHPDVNKSQEAPVKFRDVAEAYEILGNYEKRKQYDRTIKVRSPTYQNRENIKPADINKEAHRAHIEILRHRVQHDGTPIYDFDAWTKAHYGETLEKSRKNKEAWRRYRELKEERVETSISKSTETAFLIIFIITTFSFLTFGLLLPSTDDTISQDFVNIKDTSSDDSSKKPSDST</sequence>
<keyword evidence="4" id="KW-1185">Reference proteome</keyword>
<keyword evidence="1" id="KW-0472">Membrane</keyword>
<feature type="domain" description="J" evidence="2">
    <location>
        <begin position="25"/>
        <end position="89"/>
    </location>
</feature>
<keyword evidence="1" id="KW-0812">Transmembrane</keyword>
<dbReference type="SUPFAM" id="SSF46565">
    <property type="entry name" value="Chaperone J-domain"/>
    <property type="match status" value="1"/>
</dbReference>
<proteinExistence type="predicted"/>
<comment type="caution">
    <text evidence="3">The sequence shown here is derived from an EMBL/GenBank/DDBJ whole genome shotgun (WGS) entry which is preliminary data.</text>
</comment>
<dbReference type="InterPro" id="IPR053025">
    <property type="entry name" value="Mito_ATP_Synthase-Asso"/>
</dbReference>
<dbReference type="SMART" id="SM00271">
    <property type="entry name" value="DnaJ"/>
    <property type="match status" value="1"/>
</dbReference>
<dbReference type="PROSITE" id="PS50076">
    <property type="entry name" value="DNAJ_2"/>
    <property type="match status" value="1"/>
</dbReference>
<protein>
    <recommendedName>
        <fullName evidence="2">J domain-containing protein</fullName>
    </recommendedName>
</protein>
<dbReference type="PROSITE" id="PS00636">
    <property type="entry name" value="DNAJ_1"/>
    <property type="match status" value="1"/>
</dbReference>
<gene>
    <name evidence="3" type="ORF">KQX54_000953</name>
</gene>
<accession>A0AAV7J0S5</accession>
<evidence type="ECO:0000313" key="3">
    <source>
        <dbReference type="EMBL" id="KAH0562755.1"/>
    </source>
</evidence>
<dbReference type="InterPro" id="IPR036869">
    <property type="entry name" value="J_dom_sf"/>
</dbReference>
<dbReference type="CDD" id="cd06257">
    <property type="entry name" value="DnaJ"/>
    <property type="match status" value="1"/>
</dbReference>
<dbReference type="PANTHER" id="PTHR44873:SF1">
    <property type="entry name" value="DNAJ HOMOLOG SUBFAMILY C MEMBER 30, MITOCHONDRIAL"/>
    <property type="match status" value="1"/>
</dbReference>
<dbReference type="Proteomes" id="UP000826195">
    <property type="component" value="Unassembled WGS sequence"/>
</dbReference>
<dbReference type="PANTHER" id="PTHR44873">
    <property type="entry name" value="DNAJ HOMOLOG SUBFAMILY C MEMBER 30, MITOCHONDRIAL"/>
    <property type="match status" value="1"/>
</dbReference>
<name>A0AAV7J0S5_COTGL</name>
<dbReference type="InterPro" id="IPR001623">
    <property type="entry name" value="DnaJ_domain"/>
</dbReference>
<dbReference type="AlphaFoldDB" id="A0AAV7J0S5"/>
<dbReference type="EMBL" id="JAHXZJ010000014">
    <property type="protein sequence ID" value="KAH0562755.1"/>
    <property type="molecule type" value="Genomic_DNA"/>
</dbReference>
<evidence type="ECO:0000259" key="2">
    <source>
        <dbReference type="PROSITE" id="PS50076"/>
    </source>
</evidence>
<evidence type="ECO:0000256" key="1">
    <source>
        <dbReference type="SAM" id="Phobius"/>
    </source>
</evidence>
<keyword evidence="1" id="KW-1133">Transmembrane helix</keyword>
<dbReference type="Pfam" id="PF00226">
    <property type="entry name" value="DnaJ"/>
    <property type="match status" value="1"/>
</dbReference>
<evidence type="ECO:0000313" key="4">
    <source>
        <dbReference type="Proteomes" id="UP000826195"/>
    </source>
</evidence>
<dbReference type="PRINTS" id="PR00625">
    <property type="entry name" value="JDOMAIN"/>
</dbReference>
<reference evidence="3 4" key="1">
    <citation type="journal article" date="2021" name="J. Hered.">
        <title>A chromosome-level genome assembly of the parasitoid wasp, Cotesia glomerata (Hymenoptera: Braconidae).</title>
        <authorList>
            <person name="Pinto B.J."/>
            <person name="Weis J.J."/>
            <person name="Gamble T."/>
            <person name="Ode P.J."/>
            <person name="Paul R."/>
            <person name="Zaspel J.M."/>
        </authorList>
    </citation>
    <scope>NUCLEOTIDE SEQUENCE [LARGE SCALE GENOMIC DNA]</scope>
    <source>
        <strain evidence="3">CgM1</strain>
    </source>
</reference>
<dbReference type="Gene3D" id="1.10.287.110">
    <property type="entry name" value="DnaJ domain"/>
    <property type="match status" value="1"/>
</dbReference>
<dbReference type="InterPro" id="IPR018253">
    <property type="entry name" value="DnaJ_domain_CS"/>
</dbReference>
<organism evidence="3 4">
    <name type="scientific">Cotesia glomerata</name>
    <name type="common">Lepidopteran parasitic wasp</name>
    <name type="synonym">Apanteles glomeratus</name>
    <dbReference type="NCBI Taxonomy" id="32391"/>
    <lineage>
        <taxon>Eukaryota</taxon>
        <taxon>Metazoa</taxon>
        <taxon>Ecdysozoa</taxon>
        <taxon>Arthropoda</taxon>
        <taxon>Hexapoda</taxon>
        <taxon>Insecta</taxon>
        <taxon>Pterygota</taxon>
        <taxon>Neoptera</taxon>
        <taxon>Endopterygota</taxon>
        <taxon>Hymenoptera</taxon>
        <taxon>Apocrita</taxon>
        <taxon>Ichneumonoidea</taxon>
        <taxon>Braconidae</taxon>
        <taxon>Microgastrinae</taxon>
        <taxon>Cotesia</taxon>
    </lineage>
</organism>